<organism evidence="2 3">
    <name type="scientific">Tetraparma gracilis</name>
    <dbReference type="NCBI Taxonomy" id="2962635"/>
    <lineage>
        <taxon>Eukaryota</taxon>
        <taxon>Sar</taxon>
        <taxon>Stramenopiles</taxon>
        <taxon>Ochrophyta</taxon>
        <taxon>Bolidophyceae</taxon>
        <taxon>Parmales</taxon>
        <taxon>Triparmaceae</taxon>
        <taxon>Tetraparma</taxon>
    </lineage>
</organism>
<accession>A0ABQ6M4J2</accession>
<name>A0ABQ6M4J2_9STRA</name>
<evidence type="ECO:0000313" key="3">
    <source>
        <dbReference type="Proteomes" id="UP001165060"/>
    </source>
</evidence>
<evidence type="ECO:0000256" key="1">
    <source>
        <dbReference type="SAM" id="MobiDB-lite"/>
    </source>
</evidence>
<protein>
    <submittedName>
        <fullName evidence="2">Uncharacterized protein</fullName>
    </submittedName>
</protein>
<dbReference type="EMBL" id="BRYB01001154">
    <property type="protein sequence ID" value="GMI19295.1"/>
    <property type="molecule type" value="Genomic_DNA"/>
</dbReference>
<dbReference type="Proteomes" id="UP001165060">
    <property type="component" value="Unassembled WGS sequence"/>
</dbReference>
<sequence>MGNAIVAIQECFGGSDPKNNNGSHMVLHMHGRSMRQKESDRPSGQKAKKGTPSNPNLLKGRNKTQGAAYKSKINFNKVGM</sequence>
<proteinExistence type="predicted"/>
<comment type="caution">
    <text evidence="2">The sequence shown here is derived from an EMBL/GenBank/DDBJ whole genome shotgun (WGS) entry which is preliminary data.</text>
</comment>
<evidence type="ECO:0000313" key="2">
    <source>
        <dbReference type="EMBL" id="GMI19295.1"/>
    </source>
</evidence>
<reference evidence="2 3" key="1">
    <citation type="journal article" date="2023" name="Commun. Biol.">
        <title>Genome analysis of Parmales, the sister group of diatoms, reveals the evolutionary specialization of diatoms from phago-mixotrophs to photoautotrophs.</title>
        <authorList>
            <person name="Ban H."/>
            <person name="Sato S."/>
            <person name="Yoshikawa S."/>
            <person name="Yamada K."/>
            <person name="Nakamura Y."/>
            <person name="Ichinomiya M."/>
            <person name="Sato N."/>
            <person name="Blanc-Mathieu R."/>
            <person name="Endo H."/>
            <person name="Kuwata A."/>
            <person name="Ogata H."/>
        </authorList>
    </citation>
    <scope>NUCLEOTIDE SEQUENCE [LARGE SCALE GENOMIC DNA]</scope>
</reference>
<gene>
    <name evidence="2" type="ORF">TeGR_g14431</name>
</gene>
<keyword evidence="3" id="KW-1185">Reference proteome</keyword>
<feature type="region of interest" description="Disordered" evidence="1">
    <location>
        <begin position="30"/>
        <end position="80"/>
    </location>
</feature>